<dbReference type="PROSITE" id="PS51444">
    <property type="entry name" value="FH2"/>
    <property type="match status" value="1"/>
</dbReference>
<evidence type="ECO:0000259" key="4">
    <source>
        <dbReference type="PROSITE" id="PS51444"/>
    </source>
</evidence>
<dbReference type="InterPro" id="IPR014768">
    <property type="entry name" value="GBD/FH3_dom"/>
</dbReference>
<dbReference type="InterPro" id="IPR043592">
    <property type="entry name" value="FMNL_animal"/>
</dbReference>
<dbReference type="Pfam" id="PF02181">
    <property type="entry name" value="FH2"/>
    <property type="match status" value="1"/>
</dbReference>
<dbReference type="SUPFAM" id="SSF48371">
    <property type="entry name" value="ARM repeat"/>
    <property type="match status" value="1"/>
</dbReference>
<dbReference type="InterPro" id="IPR015425">
    <property type="entry name" value="FH2_Formin"/>
</dbReference>
<dbReference type="InterPro" id="IPR042201">
    <property type="entry name" value="FH2_Formin_sf"/>
</dbReference>
<feature type="domain" description="FH2" evidence="4">
    <location>
        <begin position="357"/>
        <end position="463"/>
    </location>
</feature>
<feature type="region of interest" description="Disordered" evidence="2">
    <location>
        <begin position="253"/>
        <end position="355"/>
    </location>
</feature>
<dbReference type="EMBL" id="SRLO01001559">
    <property type="protein sequence ID" value="TNN36868.1"/>
    <property type="molecule type" value="Genomic_DNA"/>
</dbReference>
<dbReference type="GO" id="GO:0016477">
    <property type="term" value="P:cell migration"/>
    <property type="evidence" value="ECO:0007669"/>
    <property type="project" value="TreeGrafter"/>
</dbReference>
<dbReference type="PANTHER" id="PTHR45857">
    <property type="entry name" value="FORMIN-LIKE PROTEIN"/>
    <property type="match status" value="1"/>
</dbReference>
<dbReference type="PANTHER" id="PTHR45857:SF1">
    <property type="entry name" value="FORMIN-LIKE 2B"/>
    <property type="match status" value="1"/>
</dbReference>
<comment type="similarity">
    <text evidence="1">Belongs to the formin homology family.</text>
</comment>
<comment type="caution">
    <text evidence="5">The sequence shown here is derived from an EMBL/GenBank/DDBJ whole genome shotgun (WGS) entry which is preliminary data.</text>
</comment>
<dbReference type="Gene3D" id="1.25.10.10">
    <property type="entry name" value="Leucine-rich Repeat Variant"/>
    <property type="match status" value="1"/>
</dbReference>
<dbReference type="FunFam" id="1.25.10.10:FF:000036">
    <property type="entry name" value="Formin-like protein 3 isoform 1"/>
    <property type="match status" value="1"/>
</dbReference>
<feature type="compositionally biased region" description="Pro residues" evidence="2">
    <location>
        <begin position="306"/>
        <end position="315"/>
    </location>
</feature>
<dbReference type="Proteomes" id="UP000314294">
    <property type="component" value="Unassembled WGS sequence"/>
</dbReference>
<feature type="compositionally biased region" description="Pro residues" evidence="2">
    <location>
        <begin position="336"/>
        <end position="351"/>
    </location>
</feature>
<accession>A0A4Z2F6W6</accession>
<dbReference type="InterPro" id="IPR010473">
    <property type="entry name" value="GTPase-bd"/>
</dbReference>
<keyword evidence="6" id="KW-1185">Reference proteome</keyword>
<reference evidence="5 6" key="1">
    <citation type="submission" date="2019-03" db="EMBL/GenBank/DDBJ databases">
        <title>First draft genome of Liparis tanakae, snailfish: a comprehensive survey of snailfish specific genes.</title>
        <authorList>
            <person name="Kim W."/>
            <person name="Song I."/>
            <person name="Jeong J.-H."/>
            <person name="Kim D."/>
            <person name="Kim S."/>
            <person name="Ryu S."/>
            <person name="Song J.Y."/>
            <person name="Lee S.K."/>
        </authorList>
    </citation>
    <scope>NUCLEOTIDE SEQUENCE [LARGE SCALE GENOMIC DNA]</scope>
    <source>
        <tissue evidence="5">Muscle</tissue>
    </source>
</reference>
<sequence>MVTRSNTLPSRRTLKNSRLVCKKDDVHVCVMCLRAIMNYQYGFNMVMAHPHAVNEIALSLNNRNPRTKALVLELLAAVCLVRGGHEIILSAFDNFKTVCSESMRFEKLMEHFKNEDDNIDFLVACMQFINIVVHSVEDMNFRVHLQYDFTKLNLDEHLERLKHTESDRLQVQIQAYLDNVFDVGTLLEDAETKTAALERVEELEESIGTMSERLLDVENEAMLKIVELEKQLMQTNKELDHVREVHASTNTQVHTLRRIVREKDQTIRRQSRLERQAQEAQQAGGPGAPQPQRGEGDGGVGDSTSPSPPPCPHLSPSPETVAYHSMGPVMGGAPGMPVPPPPPPPPPPPMPGTAVKIKKPIQTKFRMPVLNWVALKPSQINGTVFNDIDDEAILQDLNVEEFEELFKTKAQGPAVDFTLSRQKLPQKAPSKVSLLEANRSKNLAITLRKAGQGPDVTCRAIHT</sequence>
<evidence type="ECO:0000313" key="6">
    <source>
        <dbReference type="Proteomes" id="UP000314294"/>
    </source>
</evidence>
<dbReference type="GO" id="GO:0051015">
    <property type="term" value="F:actin filament binding"/>
    <property type="evidence" value="ECO:0007669"/>
    <property type="project" value="TreeGrafter"/>
</dbReference>
<dbReference type="SMART" id="SM01140">
    <property type="entry name" value="Drf_GBD"/>
    <property type="match status" value="1"/>
</dbReference>
<feature type="domain" description="GBD/FH3" evidence="3">
    <location>
        <begin position="1"/>
        <end position="274"/>
    </location>
</feature>
<evidence type="ECO:0000259" key="3">
    <source>
        <dbReference type="PROSITE" id="PS51232"/>
    </source>
</evidence>
<dbReference type="InterPro" id="IPR016024">
    <property type="entry name" value="ARM-type_fold"/>
</dbReference>
<dbReference type="SUPFAM" id="SSF101447">
    <property type="entry name" value="Formin homology 2 domain (FH2 domain)"/>
    <property type="match status" value="1"/>
</dbReference>
<proteinExistence type="inferred from homology"/>
<dbReference type="PROSITE" id="PS51232">
    <property type="entry name" value="GBD_FH3"/>
    <property type="match status" value="1"/>
</dbReference>
<dbReference type="InterPro" id="IPR010472">
    <property type="entry name" value="FH3_dom"/>
</dbReference>
<evidence type="ECO:0000313" key="5">
    <source>
        <dbReference type="EMBL" id="TNN36868.1"/>
    </source>
</evidence>
<dbReference type="Pfam" id="PF06371">
    <property type="entry name" value="Drf_GBD"/>
    <property type="match status" value="1"/>
</dbReference>
<dbReference type="GO" id="GO:0008360">
    <property type="term" value="P:regulation of cell shape"/>
    <property type="evidence" value="ECO:0007669"/>
    <property type="project" value="TreeGrafter"/>
</dbReference>
<dbReference type="OrthoDB" id="1104827at2759"/>
<dbReference type="GO" id="GO:0005829">
    <property type="term" value="C:cytosol"/>
    <property type="evidence" value="ECO:0007669"/>
    <property type="project" value="TreeGrafter"/>
</dbReference>
<dbReference type="SMART" id="SM01139">
    <property type="entry name" value="Drf_FH3"/>
    <property type="match status" value="1"/>
</dbReference>
<protein>
    <submittedName>
        <fullName evidence="5">Formin-like protein 3</fullName>
    </submittedName>
</protein>
<dbReference type="GO" id="GO:0031267">
    <property type="term" value="F:small GTPase binding"/>
    <property type="evidence" value="ECO:0007669"/>
    <property type="project" value="InterPro"/>
</dbReference>
<dbReference type="GO" id="GO:0030866">
    <property type="term" value="P:cortical actin cytoskeleton organization"/>
    <property type="evidence" value="ECO:0007669"/>
    <property type="project" value="TreeGrafter"/>
</dbReference>
<dbReference type="Gene3D" id="1.20.58.2220">
    <property type="entry name" value="Formin, FH2 domain"/>
    <property type="match status" value="1"/>
</dbReference>
<dbReference type="Pfam" id="PF06367">
    <property type="entry name" value="Drf_FH3"/>
    <property type="match status" value="1"/>
</dbReference>
<name>A0A4Z2F6W6_9TELE</name>
<evidence type="ECO:0000256" key="1">
    <source>
        <dbReference type="ARBA" id="ARBA00023449"/>
    </source>
</evidence>
<dbReference type="AlphaFoldDB" id="A0A4Z2F6W6"/>
<feature type="compositionally biased region" description="Basic and acidic residues" evidence="2">
    <location>
        <begin position="259"/>
        <end position="277"/>
    </location>
</feature>
<evidence type="ECO:0000256" key="2">
    <source>
        <dbReference type="SAM" id="MobiDB-lite"/>
    </source>
</evidence>
<dbReference type="InterPro" id="IPR011989">
    <property type="entry name" value="ARM-like"/>
</dbReference>
<gene>
    <name evidence="5" type="primary">Fmnl3_1</name>
    <name evidence="5" type="ORF">EYF80_052955</name>
</gene>
<organism evidence="5 6">
    <name type="scientific">Liparis tanakae</name>
    <name type="common">Tanaka's snailfish</name>
    <dbReference type="NCBI Taxonomy" id="230148"/>
    <lineage>
        <taxon>Eukaryota</taxon>
        <taxon>Metazoa</taxon>
        <taxon>Chordata</taxon>
        <taxon>Craniata</taxon>
        <taxon>Vertebrata</taxon>
        <taxon>Euteleostomi</taxon>
        <taxon>Actinopterygii</taxon>
        <taxon>Neopterygii</taxon>
        <taxon>Teleostei</taxon>
        <taxon>Neoteleostei</taxon>
        <taxon>Acanthomorphata</taxon>
        <taxon>Eupercaria</taxon>
        <taxon>Perciformes</taxon>
        <taxon>Cottioidei</taxon>
        <taxon>Cottales</taxon>
        <taxon>Liparidae</taxon>
        <taxon>Liparis</taxon>
    </lineage>
</organism>